<evidence type="ECO:0000313" key="1">
    <source>
        <dbReference type="EMBL" id="KQL21614.1"/>
    </source>
</evidence>
<proteinExistence type="predicted"/>
<comment type="caution">
    <text evidence="1">The sequence shown here is derived from an EMBL/GenBank/DDBJ whole genome shotgun (WGS) entry which is preliminary data.</text>
</comment>
<organism evidence="1 2">
    <name type="scientific">Cytobacillus solani</name>
    <dbReference type="NCBI Taxonomy" id="1637975"/>
    <lineage>
        <taxon>Bacteria</taxon>
        <taxon>Bacillati</taxon>
        <taxon>Bacillota</taxon>
        <taxon>Bacilli</taxon>
        <taxon>Bacillales</taxon>
        <taxon>Bacillaceae</taxon>
        <taxon>Cytobacillus</taxon>
    </lineage>
</organism>
<sequence>MKVEELIQEVNKNVEQLDFVTTRKLIEENIEVLSKHKVLLKSNARELLKLLTERLDAGYEPISRQDMATVIALNSYATKFDIRSMKLIVKDKAKLLLRRDVIEYLNKDAKVLLEGMGVIEKIS</sequence>
<gene>
    <name evidence="1" type="ORF">AN957_25690</name>
</gene>
<dbReference type="Proteomes" id="UP000050996">
    <property type="component" value="Unassembled WGS sequence"/>
</dbReference>
<keyword evidence="2" id="KW-1185">Reference proteome</keyword>
<evidence type="ECO:0000313" key="2">
    <source>
        <dbReference type="Proteomes" id="UP000050996"/>
    </source>
</evidence>
<reference evidence="1 2" key="1">
    <citation type="submission" date="2015-09" db="EMBL/GenBank/DDBJ databases">
        <title>Genome sequencing project for genomic taxonomy and phylogenomics of Bacillus-like bacteria.</title>
        <authorList>
            <person name="Liu B."/>
            <person name="Wang J."/>
            <person name="Zhu Y."/>
            <person name="Liu G."/>
            <person name="Chen Q."/>
            <person name="Chen Z."/>
            <person name="Lan J."/>
            <person name="Che J."/>
            <person name="Ge C."/>
            <person name="Shi H."/>
            <person name="Pan Z."/>
            <person name="Liu X."/>
        </authorList>
    </citation>
    <scope>NUCLEOTIDE SEQUENCE [LARGE SCALE GENOMIC DNA]</scope>
    <source>
        <strain evidence="1 2">FJAT-18043</strain>
    </source>
</reference>
<dbReference type="EMBL" id="LJIX01000006">
    <property type="protein sequence ID" value="KQL21614.1"/>
    <property type="molecule type" value="Genomic_DNA"/>
</dbReference>
<dbReference type="AlphaFoldDB" id="A0A0Q3QV02"/>
<accession>A0A0Q3QV02</accession>
<dbReference type="RefSeq" id="WP_053478434.1">
    <property type="nucleotide sequence ID" value="NZ_CP041305.1"/>
</dbReference>
<protein>
    <submittedName>
        <fullName evidence="1">Uncharacterized protein</fullName>
    </submittedName>
</protein>
<dbReference type="PATRIC" id="fig|1637975.4.peg.5187"/>
<name>A0A0Q3QV02_9BACI</name>